<organism evidence="2 3">
    <name type="scientific">Eremothecium cymbalariae (strain CBS 270.75 / DBVPG 7215 / KCTC 17166 / NRRL Y-17582)</name>
    <name type="common">Yeast</name>
    <dbReference type="NCBI Taxonomy" id="931890"/>
    <lineage>
        <taxon>Eukaryota</taxon>
        <taxon>Fungi</taxon>
        <taxon>Dikarya</taxon>
        <taxon>Ascomycota</taxon>
        <taxon>Saccharomycotina</taxon>
        <taxon>Saccharomycetes</taxon>
        <taxon>Saccharomycetales</taxon>
        <taxon>Saccharomycetaceae</taxon>
        <taxon>Eremothecium</taxon>
    </lineage>
</organism>
<feature type="region of interest" description="Disordered" evidence="1">
    <location>
        <begin position="236"/>
        <end position="263"/>
    </location>
</feature>
<dbReference type="FunCoup" id="G8JNS6">
    <property type="interactions" value="42"/>
</dbReference>
<dbReference type="InParanoid" id="G8JNS6"/>
<dbReference type="GeneID" id="11468413"/>
<dbReference type="OrthoDB" id="4055883at2759"/>
<proteinExistence type="predicted"/>
<dbReference type="Proteomes" id="UP000006790">
    <property type="component" value="Chromosome 2"/>
</dbReference>
<evidence type="ECO:0000313" key="2">
    <source>
        <dbReference type="EMBL" id="AET38351.1"/>
    </source>
</evidence>
<evidence type="ECO:0000313" key="3">
    <source>
        <dbReference type="Proteomes" id="UP000006790"/>
    </source>
</evidence>
<accession>G8JNS6</accession>
<dbReference type="KEGG" id="erc:Ecym_2639"/>
<sequence>MSQVITKSTVTLDSLLQNEMFQNSLTKKVNSRQEKSRECRDLYLKANFDKLLSKMYQYKILDHGFDEHSSDLWSWFLAAISGVRRLDELTPEVYKHINGELSRIYGGIFEVFEELRILEREKLMVNYFRTAVRFKNIDPTQSNEYLQKVNSNMCREIGKLVLEVHSEPEVKMFAKLVEIYIFDLQISRLNKSPEQSLYWLICRKFPLLSSKLSSLAQSRGTSSTLEDAILMQLESKRKTSKQRNSITTEKQAAPALNDRSQKSISGSKPQLLQALQPLVPIPTEVQRNNSKQEPSKYFKVSLLRYLPTWMTEVTDTRFIALVVIVFVAIKKVRWFKTLSNYGLLSISDILNLLKSI</sequence>
<gene>
    <name evidence="2" type="ordered locus">Ecym_2639</name>
</gene>
<keyword evidence="3" id="KW-1185">Reference proteome</keyword>
<evidence type="ECO:0000256" key="1">
    <source>
        <dbReference type="SAM" id="MobiDB-lite"/>
    </source>
</evidence>
<dbReference type="EMBL" id="CP002498">
    <property type="protein sequence ID" value="AET38351.1"/>
    <property type="molecule type" value="Genomic_DNA"/>
</dbReference>
<name>G8JNS6_ERECY</name>
<dbReference type="HOGENOM" id="CLU_778520_0_0_1"/>
<reference evidence="3" key="1">
    <citation type="journal article" date="2012" name="G3 (Bethesda)">
        <title>Pichia sorbitophila, an interspecies yeast hybrid reveals early steps of genome resolution following polyploidization.</title>
        <authorList>
            <person name="Leh Louis V."/>
            <person name="Despons L."/>
            <person name="Friedrich A."/>
            <person name="Martin T."/>
            <person name="Durrens P."/>
            <person name="Casaregola S."/>
            <person name="Neuveglise C."/>
            <person name="Fairhead C."/>
            <person name="Marck C."/>
            <person name="Cruz J.A."/>
            <person name="Straub M.L."/>
            <person name="Kugler V."/>
            <person name="Sacerdot C."/>
            <person name="Uzunov Z."/>
            <person name="Thierry A."/>
            <person name="Weiss S."/>
            <person name="Bleykasten C."/>
            <person name="De Montigny J."/>
            <person name="Jacques N."/>
            <person name="Jung P."/>
            <person name="Lemaire M."/>
            <person name="Mallet S."/>
            <person name="Morel G."/>
            <person name="Richard G.F."/>
            <person name="Sarkar A."/>
            <person name="Savel G."/>
            <person name="Schacherer J."/>
            <person name="Seret M.L."/>
            <person name="Talla E."/>
            <person name="Samson G."/>
            <person name="Jubin C."/>
            <person name="Poulain J."/>
            <person name="Vacherie B."/>
            <person name="Barbe V."/>
            <person name="Pelletier E."/>
            <person name="Sherman D.J."/>
            <person name="Westhof E."/>
            <person name="Weissenbach J."/>
            <person name="Baret P.V."/>
            <person name="Wincker P."/>
            <person name="Gaillardin C."/>
            <person name="Dujon B."/>
            <person name="Souciet J.L."/>
        </authorList>
    </citation>
    <scope>NUCLEOTIDE SEQUENCE [LARGE SCALE GENOMIC DNA]</scope>
    <source>
        <strain evidence="3">CBS 270.75 / DBVPG 7215 / KCTC 17166 / NRRL Y-17582</strain>
    </source>
</reference>
<dbReference type="eggNOG" id="ENOG502S7IW">
    <property type="taxonomic scope" value="Eukaryota"/>
</dbReference>
<dbReference type="STRING" id="931890.G8JNS6"/>
<dbReference type="RefSeq" id="XP_003645168.1">
    <property type="nucleotide sequence ID" value="XM_003645120.1"/>
</dbReference>
<protein>
    <submittedName>
        <fullName evidence="2">Uncharacterized protein</fullName>
    </submittedName>
</protein>
<dbReference type="OMA" id="VSACDIM"/>
<dbReference type="AlphaFoldDB" id="G8JNS6"/>